<accession>A0A146KQX8</accession>
<dbReference type="AlphaFoldDB" id="A0A146KQX8"/>
<organism evidence="3">
    <name type="scientific">Lygus hesperus</name>
    <name type="common">Western plant bug</name>
    <dbReference type="NCBI Taxonomy" id="30085"/>
    <lineage>
        <taxon>Eukaryota</taxon>
        <taxon>Metazoa</taxon>
        <taxon>Ecdysozoa</taxon>
        <taxon>Arthropoda</taxon>
        <taxon>Hexapoda</taxon>
        <taxon>Insecta</taxon>
        <taxon>Pterygota</taxon>
        <taxon>Neoptera</taxon>
        <taxon>Paraneoptera</taxon>
        <taxon>Hemiptera</taxon>
        <taxon>Heteroptera</taxon>
        <taxon>Panheteroptera</taxon>
        <taxon>Cimicomorpha</taxon>
        <taxon>Miridae</taxon>
        <taxon>Mirini</taxon>
        <taxon>Lygus</taxon>
    </lineage>
</organism>
<dbReference type="Pfam" id="PF15998">
    <property type="entry name" value="DUF4773"/>
    <property type="match status" value="1"/>
</dbReference>
<protein>
    <recommendedName>
        <fullName evidence="2">DUF4773 domain-containing protein</fullName>
    </recommendedName>
</protein>
<evidence type="ECO:0000259" key="2">
    <source>
        <dbReference type="Pfam" id="PF15998"/>
    </source>
</evidence>
<dbReference type="PANTHER" id="PTHR36299:SF2">
    <property type="entry name" value="DUF4773 DOMAIN-CONTAINING PROTEIN"/>
    <property type="match status" value="1"/>
</dbReference>
<feature type="non-terminal residue" evidence="3">
    <location>
        <position position="1"/>
    </location>
</feature>
<sequence length="220" mass="23589">PLQFTMESFKLFCLLFLGMVASSMAASVSLGETDDRDLVDLEFENDDNDSDESDEDERGLFKNSKGENRCKCNDGNSCECCAAPKLPMIGKVNACLKATVSPADKTVQLEIDAKGKKLIGHKFSIAGTEKVCQELPGSMSAVKACLYTDTSETADQSGIQTCAKVELQTAGKCVAKIVFSCIQLEGNKISLSDAGEVKAKDVFKVKVGDPIKSIIGFFKG</sequence>
<name>A0A146KQX8_LYGHE</name>
<dbReference type="PANTHER" id="PTHR36299">
    <property type="entry name" value="AGAP008005-PA"/>
    <property type="match status" value="1"/>
</dbReference>
<reference evidence="3" key="1">
    <citation type="journal article" date="2016" name="Gigascience">
        <title>De novo construction of an expanded transcriptome assembly for the western tarnished plant bug, Lygus hesperus.</title>
        <authorList>
            <person name="Tassone E.E."/>
            <person name="Geib S.M."/>
            <person name="Hall B."/>
            <person name="Fabrick J.A."/>
            <person name="Brent C.S."/>
            <person name="Hull J.J."/>
        </authorList>
    </citation>
    <scope>NUCLEOTIDE SEQUENCE</scope>
</reference>
<feature type="domain" description="DUF4773" evidence="2">
    <location>
        <begin position="70"/>
        <end position="185"/>
    </location>
</feature>
<dbReference type="EMBL" id="GDHC01020210">
    <property type="protein sequence ID" value="JAP98418.1"/>
    <property type="molecule type" value="Transcribed_RNA"/>
</dbReference>
<feature type="signal peptide" evidence="1">
    <location>
        <begin position="1"/>
        <end position="25"/>
    </location>
</feature>
<evidence type="ECO:0000313" key="3">
    <source>
        <dbReference type="EMBL" id="JAP98418.1"/>
    </source>
</evidence>
<gene>
    <name evidence="3" type="ORF">g.24991</name>
</gene>
<dbReference type="InterPro" id="IPR031941">
    <property type="entry name" value="DUF4773"/>
</dbReference>
<feature type="chain" id="PRO_5007526814" description="DUF4773 domain-containing protein" evidence="1">
    <location>
        <begin position="26"/>
        <end position="220"/>
    </location>
</feature>
<proteinExistence type="predicted"/>
<keyword evidence="1" id="KW-0732">Signal</keyword>
<evidence type="ECO:0000256" key="1">
    <source>
        <dbReference type="SAM" id="SignalP"/>
    </source>
</evidence>